<dbReference type="GO" id="GO:0005886">
    <property type="term" value="C:plasma membrane"/>
    <property type="evidence" value="ECO:0007669"/>
    <property type="project" value="TreeGrafter"/>
</dbReference>
<keyword evidence="1" id="KW-0812">Transmembrane</keyword>
<dbReference type="PANTHER" id="PTHR45138:SF9">
    <property type="entry name" value="DIGUANYLATE CYCLASE DGCM-RELATED"/>
    <property type="match status" value="1"/>
</dbReference>
<dbReference type="NCBIfam" id="TIGR00254">
    <property type="entry name" value="GGDEF"/>
    <property type="match status" value="1"/>
</dbReference>
<comment type="caution">
    <text evidence="3">The sequence shown here is derived from an EMBL/GenBank/DDBJ whole genome shotgun (WGS) entry which is preliminary data.</text>
</comment>
<dbReference type="PROSITE" id="PS50887">
    <property type="entry name" value="GGDEF"/>
    <property type="match status" value="1"/>
</dbReference>
<dbReference type="GO" id="GO:0043709">
    <property type="term" value="P:cell adhesion involved in single-species biofilm formation"/>
    <property type="evidence" value="ECO:0007669"/>
    <property type="project" value="TreeGrafter"/>
</dbReference>
<feature type="transmembrane region" description="Helical" evidence="1">
    <location>
        <begin position="175"/>
        <end position="192"/>
    </location>
</feature>
<gene>
    <name evidence="3" type="ORF">QJ521_06185</name>
</gene>
<evidence type="ECO:0000256" key="1">
    <source>
        <dbReference type="SAM" id="Phobius"/>
    </source>
</evidence>
<keyword evidence="1" id="KW-1133">Transmembrane helix</keyword>
<dbReference type="Pfam" id="PF00990">
    <property type="entry name" value="GGDEF"/>
    <property type="match status" value="1"/>
</dbReference>
<dbReference type="SMART" id="SM00267">
    <property type="entry name" value="GGDEF"/>
    <property type="match status" value="1"/>
</dbReference>
<accession>A0AAW6UBY0</accession>
<organism evidence="3 4">
    <name type="scientific">Peloplasma aerotolerans</name>
    <dbReference type="NCBI Taxonomy" id="3044389"/>
    <lineage>
        <taxon>Bacteria</taxon>
        <taxon>Bacillati</taxon>
        <taxon>Mycoplasmatota</taxon>
        <taxon>Mollicutes</taxon>
        <taxon>Acholeplasmatales</taxon>
        <taxon>Acholeplasmataceae</taxon>
        <taxon>Peloplasma</taxon>
    </lineage>
</organism>
<dbReference type="InterPro" id="IPR043128">
    <property type="entry name" value="Rev_trsase/Diguanyl_cyclase"/>
</dbReference>
<name>A0AAW6UBY0_9MOLU</name>
<keyword evidence="3" id="KW-0548">Nucleotidyltransferase</keyword>
<dbReference type="SUPFAM" id="SSF55073">
    <property type="entry name" value="Nucleotide cyclase"/>
    <property type="match status" value="1"/>
</dbReference>
<dbReference type="InterPro" id="IPR029787">
    <property type="entry name" value="Nucleotide_cyclase"/>
</dbReference>
<dbReference type="InterPro" id="IPR050469">
    <property type="entry name" value="Diguanylate_Cyclase"/>
</dbReference>
<proteinExistence type="predicted"/>
<evidence type="ECO:0000313" key="3">
    <source>
        <dbReference type="EMBL" id="MDI6453144.1"/>
    </source>
</evidence>
<dbReference type="CDD" id="cd01949">
    <property type="entry name" value="GGDEF"/>
    <property type="match status" value="1"/>
</dbReference>
<dbReference type="RefSeq" id="WP_282839573.1">
    <property type="nucleotide sequence ID" value="NZ_JASCXW010000018.1"/>
</dbReference>
<dbReference type="GO" id="GO:1902201">
    <property type="term" value="P:negative regulation of bacterial-type flagellum-dependent cell motility"/>
    <property type="evidence" value="ECO:0007669"/>
    <property type="project" value="TreeGrafter"/>
</dbReference>
<keyword evidence="3" id="KW-0808">Transferase</keyword>
<dbReference type="Gene3D" id="3.30.70.270">
    <property type="match status" value="1"/>
</dbReference>
<keyword evidence="4" id="KW-1185">Reference proteome</keyword>
<evidence type="ECO:0000313" key="4">
    <source>
        <dbReference type="Proteomes" id="UP001431532"/>
    </source>
</evidence>
<dbReference type="InterPro" id="IPR000160">
    <property type="entry name" value="GGDEF_dom"/>
</dbReference>
<feature type="transmembrane region" description="Helical" evidence="1">
    <location>
        <begin position="101"/>
        <end position="123"/>
    </location>
</feature>
<feature type="transmembrane region" description="Helical" evidence="1">
    <location>
        <begin position="198"/>
        <end position="214"/>
    </location>
</feature>
<dbReference type="EMBL" id="JASCXW010000018">
    <property type="protein sequence ID" value="MDI6453144.1"/>
    <property type="molecule type" value="Genomic_DNA"/>
</dbReference>
<evidence type="ECO:0000259" key="2">
    <source>
        <dbReference type="PROSITE" id="PS50887"/>
    </source>
</evidence>
<dbReference type="GO" id="GO:0052621">
    <property type="term" value="F:diguanylate cyclase activity"/>
    <property type="evidence" value="ECO:0007669"/>
    <property type="project" value="UniProtKB-EC"/>
</dbReference>
<sequence>MIQLSQTNIISIIILIIIYFSLRKHTKASHYSNRYFFSLLWFNVAVLISDILIVQFNGSATSLGRYVLLSALTIYFIVALSILVTWLFYVDHRINKRLKNIKSICVIFGPILIVHLVLLVLSFNRGYFFYVDANGFHQRGEMLIPLIVFNVSVFAFSMGYIVFNQKYIPISDFKALLFFPVPLILAVAVQLFEPQLRVLWPSMTLSILVIYIYIQSKITNTDSLTGVFNRREYEYQVYNIENNKNIKKTIGAILIDINNFKSINDDMSHQAGDKALIELGRILTKSVRKNDFIARIGGDEFCVIMQIDKEDKLFEIINRIEKNLADYNKKAVHDYCLSISMGYGIYHDKYYESMENFLYSLDRKMYEDKAKSKQNLSVSI</sequence>
<protein>
    <submittedName>
        <fullName evidence="3">GGDEF domain-containing protein</fullName>
        <ecNumber evidence="3">2.7.7.65</ecNumber>
    </submittedName>
</protein>
<feature type="transmembrane region" description="Helical" evidence="1">
    <location>
        <begin position="143"/>
        <end position="163"/>
    </location>
</feature>
<reference evidence="3" key="1">
    <citation type="submission" date="2023-05" db="EMBL/GenBank/DDBJ databases">
        <title>Mariniplasma microaerophilum sp. nov., a novel anaerobic mollicute isolated from terrestrial mud volcano, Taman Peninsula, Russia.</title>
        <authorList>
            <person name="Khomyakova M.A."/>
            <person name="Merkel A.Y."/>
            <person name="Slobodkin A.I."/>
        </authorList>
    </citation>
    <scope>NUCLEOTIDE SEQUENCE</scope>
    <source>
        <strain evidence="3">M4Ah</strain>
    </source>
</reference>
<keyword evidence="1" id="KW-0472">Membrane</keyword>
<dbReference type="EC" id="2.7.7.65" evidence="3"/>
<dbReference type="PANTHER" id="PTHR45138">
    <property type="entry name" value="REGULATORY COMPONENTS OF SENSORY TRANSDUCTION SYSTEM"/>
    <property type="match status" value="1"/>
</dbReference>
<feature type="transmembrane region" description="Helical" evidence="1">
    <location>
        <begin position="66"/>
        <end position="89"/>
    </location>
</feature>
<feature type="transmembrane region" description="Helical" evidence="1">
    <location>
        <begin position="6"/>
        <end position="22"/>
    </location>
</feature>
<feature type="domain" description="GGDEF" evidence="2">
    <location>
        <begin position="248"/>
        <end position="380"/>
    </location>
</feature>
<dbReference type="AlphaFoldDB" id="A0AAW6UBY0"/>
<dbReference type="Proteomes" id="UP001431532">
    <property type="component" value="Unassembled WGS sequence"/>
</dbReference>
<feature type="transmembrane region" description="Helical" evidence="1">
    <location>
        <begin position="34"/>
        <end position="54"/>
    </location>
</feature>